<name>A0A2H4ZNC5_9EUKA</name>
<organism evidence="2">
    <name type="scientific">Paulinella longichromatophora</name>
    <dbReference type="NCBI Taxonomy" id="1708747"/>
    <lineage>
        <taxon>Eukaryota</taxon>
        <taxon>Sar</taxon>
        <taxon>Rhizaria</taxon>
        <taxon>Cercozoa</taxon>
        <taxon>Imbricatea</taxon>
        <taxon>Silicofilosea</taxon>
        <taxon>Euglyphida</taxon>
        <taxon>Paulinellidae</taxon>
        <taxon>Paulinella</taxon>
    </lineage>
</organism>
<dbReference type="InterPro" id="IPR036291">
    <property type="entry name" value="NAD(P)-bd_dom_sf"/>
</dbReference>
<feature type="domain" description="NAD-dependent epimerase/dehydratase" evidence="1">
    <location>
        <begin position="21"/>
        <end position="138"/>
    </location>
</feature>
<dbReference type="Gene3D" id="3.40.50.720">
    <property type="entry name" value="NAD(P)-binding Rossmann-like Domain"/>
    <property type="match status" value="1"/>
</dbReference>
<dbReference type="Pfam" id="PF01370">
    <property type="entry name" value="Epimerase"/>
    <property type="match status" value="1"/>
</dbReference>
<sequence>MVISNFLENRILPLRGIRVGISGANGALGQALLKSFYNSGAHVVGITSSRTNTKVLDDRNHLIPVKWAIWKCGEEKKLASFLKEIDLLIINHGTNNYKQQYSQIVSTFMNVNAISSIRLLNLAINQTGWYREIWINTSEAEVQPAFSPLYEISKRLIGQLSSLYNCGFYFSQGIRIRKLVLGPFNSRLNPIGIMTPDFVAQQIIYQAKMGMGLIIVSPNPLTYVLMPIVEFTRWIYYTGLMRKVDFKSYDQSIFHSHQKL</sequence>
<accession>A0A2H4ZNC5</accession>
<dbReference type="EMBL" id="MG264610">
    <property type="protein sequence ID" value="AUG32036.1"/>
    <property type="molecule type" value="Genomic_DNA"/>
</dbReference>
<dbReference type="InterPro" id="IPR001509">
    <property type="entry name" value="Epimerase_deHydtase"/>
</dbReference>
<proteinExistence type="predicted"/>
<keyword evidence="2" id="KW-0934">Plastid</keyword>
<gene>
    <name evidence="2" type="ORF">PLO_019</name>
</gene>
<dbReference type="AlphaFoldDB" id="A0A2H4ZNC5"/>
<protein>
    <submittedName>
        <fullName evidence="2">Short chain dehydrogenase</fullName>
    </submittedName>
</protein>
<geneLocation type="plastid" evidence="2"/>
<evidence type="ECO:0000259" key="1">
    <source>
        <dbReference type="Pfam" id="PF01370"/>
    </source>
</evidence>
<dbReference type="NCBIfam" id="NF009035">
    <property type="entry name" value="PRK12367.1"/>
    <property type="match status" value="1"/>
</dbReference>
<evidence type="ECO:0000313" key="2">
    <source>
        <dbReference type="EMBL" id="AUG32036.1"/>
    </source>
</evidence>
<reference evidence="2" key="1">
    <citation type="submission" date="2017-10" db="EMBL/GenBank/DDBJ databases">
        <title>Paulinella longichromatophora chromatophore genome.</title>
        <authorList>
            <person name="Lhee D."/>
            <person name="Yoon H.S."/>
        </authorList>
    </citation>
    <scope>NUCLEOTIDE SEQUENCE</scope>
</reference>
<dbReference type="SUPFAM" id="SSF51735">
    <property type="entry name" value="NAD(P)-binding Rossmann-fold domains"/>
    <property type="match status" value="1"/>
</dbReference>